<dbReference type="KEGG" id="eff:skT53_24400"/>
<reference evidence="1 2" key="1">
    <citation type="submission" date="2020-08" db="EMBL/GenBank/DDBJ databases">
        <title>Complete Genome Sequence of Effusibacillus dendaii Strain skT53, Isolated from Farmland soil.</title>
        <authorList>
            <person name="Konishi T."/>
            <person name="Kawasaki H."/>
        </authorList>
    </citation>
    <scope>NUCLEOTIDE SEQUENCE [LARGE SCALE GENOMIC DNA]</scope>
    <source>
        <strain evidence="2">skT53</strain>
    </source>
</reference>
<keyword evidence="2" id="KW-1185">Reference proteome</keyword>
<evidence type="ECO:0000313" key="2">
    <source>
        <dbReference type="Proteomes" id="UP000593802"/>
    </source>
</evidence>
<protein>
    <submittedName>
        <fullName evidence="1">Uncharacterized protein</fullName>
    </submittedName>
</protein>
<organism evidence="1 2">
    <name type="scientific">Effusibacillus dendaii</name>
    <dbReference type="NCBI Taxonomy" id="2743772"/>
    <lineage>
        <taxon>Bacteria</taxon>
        <taxon>Bacillati</taxon>
        <taxon>Bacillota</taxon>
        <taxon>Bacilli</taxon>
        <taxon>Bacillales</taxon>
        <taxon>Alicyclobacillaceae</taxon>
        <taxon>Effusibacillus</taxon>
    </lineage>
</organism>
<dbReference type="AlphaFoldDB" id="A0A7I8DBJ3"/>
<proteinExistence type="predicted"/>
<sequence length="91" mass="10476">MRRAQLSTRYLAGESPVRVITKEPCSLDVYVWRNLCVEAHRQKYLSETGRARYQAVTSSESCRVVKGDGISNKFTHHEFLIQGRNLQFGDE</sequence>
<gene>
    <name evidence="1" type="ORF">skT53_24400</name>
</gene>
<accession>A0A7I8DBJ3</accession>
<name>A0A7I8DBJ3_9BACL</name>
<evidence type="ECO:0000313" key="1">
    <source>
        <dbReference type="EMBL" id="BCJ87455.1"/>
    </source>
</evidence>
<dbReference type="EMBL" id="AP023366">
    <property type="protein sequence ID" value="BCJ87455.1"/>
    <property type="molecule type" value="Genomic_DNA"/>
</dbReference>
<dbReference type="Proteomes" id="UP000593802">
    <property type="component" value="Chromosome"/>
</dbReference>